<dbReference type="GO" id="GO:0043571">
    <property type="term" value="P:maintenance of CRISPR repeat elements"/>
    <property type="evidence" value="ECO:0007669"/>
    <property type="project" value="InterPro"/>
</dbReference>
<dbReference type="CDD" id="cd09756">
    <property type="entry name" value="Cas5_I-E"/>
    <property type="match status" value="1"/>
</dbReference>
<dbReference type="EMBL" id="VZPB01000016">
    <property type="protein sequence ID" value="KAB0583219.1"/>
    <property type="molecule type" value="Genomic_DNA"/>
</dbReference>
<sequence>MPAHLLLRLEAPLMSFGTTAVDHRRPVQAWPAVSMLTGLLANALGWERSDNVALDRLQARIRWAARIDRPGTLLNDFQTAQLGKDDRGWTTRGVVETRGGGDAAYNSPHLRYRDYRADASVLVALRLEPETEPPTLADLAAALDTPKRPLFLGRKGCLPATRISRGILEAADAVEALDQAPAIPDGEVPSAAAVYFNVGAAEVMPQHRVHQTSDERRFSLDVHAGRQQVFERVRKVTP</sequence>
<dbReference type="GO" id="GO:0003723">
    <property type="term" value="F:RNA binding"/>
    <property type="evidence" value="ECO:0007669"/>
    <property type="project" value="InterPro"/>
</dbReference>
<dbReference type="RefSeq" id="WP_151123744.1">
    <property type="nucleotide sequence ID" value="NZ_CP088081.1"/>
</dbReference>
<dbReference type="InterPro" id="IPR021124">
    <property type="entry name" value="CRISPR-assoc_prot_Cas5"/>
</dbReference>
<gene>
    <name evidence="2" type="primary">cas5e</name>
    <name evidence="2" type="ORF">F7Q92_08600</name>
</gene>
<dbReference type="GO" id="GO:0051607">
    <property type="term" value="P:defense response to virus"/>
    <property type="evidence" value="ECO:0007669"/>
    <property type="project" value="UniProtKB-KW"/>
</dbReference>
<comment type="caution">
    <text evidence="2">The sequence shown here is derived from an EMBL/GenBank/DDBJ whole genome shotgun (WGS) entry which is preliminary data.</text>
</comment>
<evidence type="ECO:0000313" key="2">
    <source>
        <dbReference type="EMBL" id="KAB0583219.1"/>
    </source>
</evidence>
<dbReference type="Proteomes" id="UP000430120">
    <property type="component" value="Unassembled WGS sequence"/>
</dbReference>
<evidence type="ECO:0000313" key="3">
    <source>
        <dbReference type="Proteomes" id="UP000430120"/>
    </source>
</evidence>
<dbReference type="InterPro" id="IPR010147">
    <property type="entry name" value="CRISPR-assoc_prot_CasD"/>
</dbReference>
<accession>A0A643FGB3</accession>
<keyword evidence="3" id="KW-1185">Reference proteome</keyword>
<organism evidence="2 3">
    <name type="scientific">Ideonella dechloratans</name>
    <dbReference type="NCBI Taxonomy" id="36863"/>
    <lineage>
        <taxon>Bacteria</taxon>
        <taxon>Pseudomonadati</taxon>
        <taxon>Pseudomonadota</taxon>
        <taxon>Betaproteobacteria</taxon>
        <taxon>Burkholderiales</taxon>
        <taxon>Sphaerotilaceae</taxon>
        <taxon>Ideonella</taxon>
    </lineage>
</organism>
<dbReference type="AlphaFoldDB" id="A0A643FGB3"/>
<reference evidence="2 3" key="1">
    <citation type="submission" date="2019-09" db="EMBL/GenBank/DDBJ databases">
        <title>Draft genome sequences of 48 bacterial type strains from the CCUG.</title>
        <authorList>
            <person name="Tunovic T."/>
            <person name="Pineiro-Iglesias B."/>
            <person name="Unosson C."/>
            <person name="Inganas E."/>
            <person name="Ohlen M."/>
            <person name="Cardew S."/>
            <person name="Jensie-Markopoulos S."/>
            <person name="Salva-Serra F."/>
            <person name="Jaen-Luchoro D."/>
            <person name="Karlsson R."/>
            <person name="Svensson-Stadler L."/>
            <person name="Chun J."/>
            <person name="Moore E."/>
        </authorList>
    </citation>
    <scope>NUCLEOTIDE SEQUENCE [LARGE SCALE GENOMIC DNA]</scope>
    <source>
        <strain evidence="2 3">CCUG 30977</strain>
    </source>
</reference>
<name>A0A643FGB3_IDEDE</name>
<evidence type="ECO:0000256" key="1">
    <source>
        <dbReference type="ARBA" id="ARBA00023118"/>
    </source>
</evidence>
<dbReference type="Pfam" id="PF09704">
    <property type="entry name" value="Cas_Cas5d"/>
    <property type="match status" value="1"/>
</dbReference>
<dbReference type="NCBIfam" id="TIGR01868">
    <property type="entry name" value="casD_Cas5e"/>
    <property type="match status" value="1"/>
</dbReference>
<protein>
    <submittedName>
        <fullName evidence="2">Type I-E CRISPR-associated protein Cas5/CasD</fullName>
    </submittedName>
</protein>
<dbReference type="NCBIfam" id="TIGR02593">
    <property type="entry name" value="CRISPR_cas5"/>
    <property type="match status" value="1"/>
</dbReference>
<proteinExistence type="predicted"/>
<keyword evidence="1" id="KW-0051">Antiviral defense</keyword>
<dbReference type="Gene3D" id="3.30.70.2660">
    <property type="match status" value="1"/>
</dbReference>
<dbReference type="OrthoDB" id="5704083at2"/>
<dbReference type="InterPro" id="IPR013422">
    <property type="entry name" value="CRISPR-assoc_prot_Cas5_N"/>
</dbReference>